<evidence type="ECO:0000256" key="9">
    <source>
        <dbReference type="RuleBase" id="RU004020"/>
    </source>
</evidence>
<dbReference type="PROSITE" id="PS00434">
    <property type="entry name" value="HSF_DOMAIN"/>
    <property type="match status" value="1"/>
</dbReference>
<keyword evidence="3" id="KW-0597">Phosphoprotein</keyword>
<keyword evidence="10" id="KW-0175">Coiled coil</keyword>
<keyword evidence="6" id="KW-0238">DNA-binding</keyword>
<accession>A0A835RNF1</accession>
<dbReference type="Pfam" id="PF00447">
    <property type="entry name" value="HSF_DNA-bind"/>
    <property type="match status" value="1"/>
</dbReference>
<dbReference type="GO" id="GO:0005634">
    <property type="term" value="C:nucleus"/>
    <property type="evidence" value="ECO:0007669"/>
    <property type="project" value="UniProtKB-SubCell"/>
</dbReference>
<evidence type="ECO:0000256" key="11">
    <source>
        <dbReference type="SAM" id="MobiDB-lite"/>
    </source>
</evidence>
<keyword evidence="7" id="KW-0804">Transcription</keyword>
<dbReference type="Proteomes" id="UP000636800">
    <property type="component" value="Chromosome 2"/>
</dbReference>
<comment type="subunit">
    <text evidence="2">Homotrimer.</text>
</comment>
<gene>
    <name evidence="13" type="ORF">HPP92_005384</name>
</gene>
<evidence type="ECO:0000256" key="7">
    <source>
        <dbReference type="ARBA" id="ARBA00023163"/>
    </source>
</evidence>
<dbReference type="PANTHER" id="PTHR10015:SF427">
    <property type="entry name" value="HEAT SHOCK FACTOR PROTEIN"/>
    <property type="match status" value="1"/>
</dbReference>
<feature type="coiled-coil region" evidence="10">
    <location>
        <begin position="155"/>
        <end position="182"/>
    </location>
</feature>
<dbReference type="FunFam" id="1.10.10.10:FF:000057">
    <property type="entry name" value="Heat shock transcription factor 1"/>
    <property type="match status" value="1"/>
</dbReference>
<name>A0A835RNF1_VANPL</name>
<evidence type="ECO:0000256" key="2">
    <source>
        <dbReference type="ARBA" id="ARBA00011233"/>
    </source>
</evidence>
<feature type="domain" description="HSF-type DNA-binding" evidence="12">
    <location>
        <begin position="77"/>
        <end position="101"/>
    </location>
</feature>
<evidence type="ECO:0000256" key="3">
    <source>
        <dbReference type="ARBA" id="ARBA00022553"/>
    </source>
</evidence>
<evidence type="ECO:0000256" key="6">
    <source>
        <dbReference type="ARBA" id="ARBA00023125"/>
    </source>
</evidence>
<keyword evidence="4" id="KW-0805">Transcription regulation</keyword>
<feature type="region of interest" description="Disordered" evidence="11">
    <location>
        <begin position="126"/>
        <end position="146"/>
    </location>
</feature>
<dbReference type="SUPFAM" id="SSF46785">
    <property type="entry name" value="Winged helix' DNA-binding domain"/>
    <property type="match status" value="1"/>
</dbReference>
<keyword evidence="14" id="KW-1185">Reference proteome</keyword>
<sequence>MRGDTAGSVGMEGAYFTGGGPVTNAVSASLNGNAPPPFLSKTYDMVDDPSTDAIVSWGPGNNSFVVWNVPEFSRDLLPKHFKHNNFASFVRQLNTYGFRKIDPDKWEFANEGFLRGQKHLLKNINRRKPSHAHSQQTPPPQAPSNAVGACVEVGKFGLEEEIERLKRDKNVLMQELVRLRQQQQSTDHQLQTLTQRLQGMEQRQQQMMSFLAKAMQSPGFLAQLVQQNENNRRIVEVSKKRRLPKEENKLGENNSSSDGQIIKYQPLMTEAAKAMLMQILKLDSSPRLESSSNSEGFLLEDLSTSNLDQLRSQIRNSGVTLKEVPASSVPPYLPSSPDAPAIPSSYAEIPDVCLPSVEQGSSNLTSVNVPDSSTRTHRLVPNGGSLQGSEPESLFVDQGGMADGQLPIGMDNFAIDFSMDDDTKLPCINDSFWEQFLVESPLTDDVSEAVESSIQEMRDIQEAQNFRDSAHHMEHLTEQMGLLSPDAKN</sequence>
<dbReference type="EMBL" id="JADCNL010000002">
    <property type="protein sequence ID" value="KAG0491986.1"/>
    <property type="molecule type" value="Genomic_DNA"/>
</dbReference>
<evidence type="ECO:0000256" key="4">
    <source>
        <dbReference type="ARBA" id="ARBA00023015"/>
    </source>
</evidence>
<feature type="region of interest" description="Disordered" evidence="11">
    <location>
        <begin position="239"/>
        <end position="258"/>
    </location>
</feature>
<evidence type="ECO:0000256" key="10">
    <source>
        <dbReference type="SAM" id="Coils"/>
    </source>
</evidence>
<dbReference type="InterPro" id="IPR036390">
    <property type="entry name" value="WH_DNA-bd_sf"/>
</dbReference>
<reference evidence="13 14" key="1">
    <citation type="journal article" date="2020" name="Nat. Food">
        <title>A phased Vanilla planifolia genome enables genetic improvement of flavour and production.</title>
        <authorList>
            <person name="Hasing T."/>
            <person name="Tang H."/>
            <person name="Brym M."/>
            <person name="Khazi F."/>
            <person name="Huang T."/>
            <person name="Chambers A.H."/>
        </authorList>
    </citation>
    <scope>NUCLEOTIDE SEQUENCE [LARGE SCALE GENOMIC DNA]</scope>
    <source>
        <tissue evidence="13">Leaf</tissue>
    </source>
</reference>
<comment type="caution">
    <text evidence="13">The sequence shown here is derived from an EMBL/GenBank/DDBJ whole genome shotgun (WGS) entry which is preliminary data.</text>
</comment>
<dbReference type="GO" id="GO:0006357">
    <property type="term" value="P:regulation of transcription by RNA polymerase II"/>
    <property type="evidence" value="ECO:0007669"/>
    <property type="project" value="TreeGrafter"/>
</dbReference>
<proteinExistence type="inferred from homology"/>
<protein>
    <recommendedName>
        <fullName evidence="12">HSF-type DNA-binding domain-containing protein</fullName>
    </recommendedName>
</protein>
<dbReference type="GO" id="GO:0034605">
    <property type="term" value="P:cellular response to heat"/>
    <property type="evidence" value="ECO:0007669"/>
    <property type="project" value="TreeGrafter"/>
</dbReference>
<dbReference type="GO" id="GO:0003700">
    <property type="term" value="F:DNA-binding transcription factor activity"/>
    <property type="evidence" value="ECO:0007669"/>
    <property type="project" value="InterPro"/>
</dbReference>
<evidence type="ECO:0000259" key="12">
    <source>
        <dbReference type="PROSITE" id="PS00434"/>
    </source>
</evidence>
<keyword evidence="5" id="KW-0346">Stress response</keyword>
<dbReference type="InterPro" id="IPR000232">
    <property type="entry name" value="HSF_DNA-bd"/>
</dbReference>
<evidence type="ECO:0000256" key="8">
    <source>
        <dbReference type="ARBA" id="ARBA00023242"/>
    </source>
</evidence>
<keyword evidence="8" id="KW-0539">Nucleus</keyword>
<evidence type="ECO:0000256" key="1">
    <source>
        <dbReference type="ARBA" id="ARBA00004123"/>
    </source>
</evidence>
<dbReference type="GO" id="GO:0000978">
    <property type="term" value="F:RNA polymerase II cis-regulatory region sequence-specific DNA binding"/>
    <property type="evidence" value="ECO:0007669"/>
    <property type="project" value="TreeGrafter"/>
</dbReference>
<dbReference type="PRINTS" id="PR00056">
    <property type="entry name" value="HSFDOMAIN"/>
</dbReference>
<dbReference type="OrthoDB" id="1641132at2759"/>
<dbReference type="AlphaFoldDB" id="A0A835RNF1"/>
<dbReference type="Gene3D" id="1.10.10.10">
    <property type="entry name" value="Winged helix-like DNA-binding domain superfamily/Winged helix DNA-binding domain"/>
    <property type="match status" value="1"/>
</dbReference>
<dbReference type="InterPro" id="IPR036388">
    <property type="entry name" value="WH-like_DNA-bd_sf"/>
</dbReference>
<comment type="subcellular location">
    <subcellularLocation>
        <location evidence="1">Nucleus</location>
    </subcellularLocation>
</comment>
<comment type="similarity">
    <text evidence="9">Belongs to the HSF family.</text>
</comment>
<dbReference type="PANTHER" id="PTHR10015">
    <property type="entry name" value="HEAT SHOCK TRANSCRIPTION FACTOR"/>
    <property type="match status" value="1"/>
</dbReference>
<evidence type="ECO:0000256" key="5">
    <source>
        <dbReference type="ARBA" id="ARBA00023016"/>
    </source>
</evidence>
<organism evidence="13 14">
    <name type="scientific">Vanilla planifolia</name>
    <name type="common">Vanilla</name>
    <dbReference type="NCBI Taxonomy" id="51239"/>
    <lineage>
        <taxon>Eukaryota</taxon>
        <taxon>Viridiplantae</taxon>
        <taxon>Streptophyta</taxon>
        <taxon>Embryophyta</taxon>
        <taxon>Tracheophyta</taxon>
        <taxon>Spermatophyta</taxon>
        <taxon>Magnoliopsida</taxon>
        <taxon>Liliopsida</taxon>
        <taxon>Asparagales</taxon>
        <taxon>Orchidaceae</taxon>
        <taxon>Vanilloideae</taxon>
        <taxon>Vanilleae</taxon>
        <taxon>Vanilla</taxon>
    </lineage>
</organism>
<feature type="compositionally biased region" description="Basic and acidic residues" evidence="11">
    <location>
        <begin position="239"/>
        <end position="250"/>
    </location>
</feature>
<dbReference type="SMART" id="SM00415">
    <property type="entry name" value="HSF"/>
    <property type="match status" value="1"/>
</dbReference>
<evidence type="ECO:0000313" key="13">
    <source>
        <dbReference type="EMBL" id="KAG0491986.1"/>
    </source>
</evidence>
<evidence type="ECO:0000313" key="14">
    <source>
        <dbReference type="Proteomes" id="UP000636800"/>
    </source>
</evidence>